<gene>
    <name evidence="2" type="ORF">SAMN05421503_2201</name>
</gene>
<dbReference type="RefSeq" id="WP_245864773.1">
    <property type="nucleotide sequence ID" value="NZ_OBEK01000003.1"/>
</dbReference>
<keyword evidence="1" id="KW-1133">Transmembrane helix</keyword>
<evidence type="ECO:0000313" key="2">
    <source>
        <dbReference type="EMBL" id="SNZ14025.1"/>
    </source>
</evidence>
<proteinExistence type="predicted"/>
<accession>A0A285NX18</accession>
<evidence type="ECO:0000313" key="3">
    <source>
        <dbReference type="Proteomes" id="UP000219356"/>
    </source>
</evidence>
<protein>
    <submittedName>
        <fullName evidence="2">A nuclease family of the HNH/ENDO VII superfamily with conserved AHH</fullName>
    </submittedName>
</protein>
<dbReference type="EMBL" id="OBEK01000003">
    <property type="protein sequence ID" value="SNZ14025.1"/>
    <property type="molecule type" value="Genomic_DNA"/>
</dbReference>
<dbReference type="AlphaFoldDB" id="A0A285NX18"/>
<dbReference type="Proteomes" id="UP000219356">
    <property type="component" value="Unassembled WGS sequence"/>
</dbReference>
<keyword evidence="1" id="KW-0472">Membrane</keyword>
<name>A0A285NX18_9BACI</name>
<evidence type="ECO:0000256" key="1">
    <source>
        <dbReference type="SAM" id="Phobius"/>
    </source>
</evidence>
<keyword evidence="1" id="KW-0812">Transmembrane</keyword>
<reference evidence="3" key="1">
    <citation type="submission" date="2017-09" db="EMBL/GenBank/DDBJ databases">
        <authorList>
            <person name="Varghese N."/>
            <person name="Submissions S."/>
        </authorList>
    </citation>
    <scope>NUCLEOTIDE SEQUENCE [LARGE SCALE GENOMIC DNA]</scope>
    <source>
        <strain evidence="3">CGMCC 1.8913</strain>
    </source>
</reference>
<keyword evidence="3" id="KW-1185">Reference proteome</keyword>
<sequence>MDVHYRSKQWENTREGIRDFIELGSWGKGGIDTMKDVTKNLEDASDAVRRNDPDGVVSFSYKSDENKYQQLYNDYRVLEKFTAKVGNIVEDTIDQPFYEDIDKFVHTVRDASISNYTTKNHIGAVEVKSMHYGYGAYSEYETEKKEINIDDILSGDNYYADQIKTSFAEYKAENPDEDISEEDYRTAAVNTRAFEYESIEDDQFTKEFWINIAALVVTVAVTVVCPPAGFVLGAAYASAEMGSAISGKDWASGRELDTSERWVRGIAAPVDILPVGKAATTFTGTARTTNKVVDLGSALNKSKLSSSLAGETALQTSKVKQLVETAGQQTSSRLRNASHSVKNSTSVLKNKLGEEAIKAAQKGDAGITKVLNMFPQASLATDNGIMFASPGNFNKLEAGTAKVVDRLGSVSKGTGNTVNDYLDDIIVKGDVDAVKMNKLKNAIQNNTFSVDELSEIRKRMFELGISKEYDEVLIKMDFGKYLRGLIGDPPTAMINPHAHHILFKKGLGQKQQELVREGQEILKRYGIDPIIGKENLVWAPNAVVGQHSLDALEEVVNRLKAVELEGGDLDDIVETLEELGVLASRR</sequence>
<organism evidence="2 3">
    <name type="scientific">Terribacillus aidingensis</name>
    <dbReference type="NCBI Taxonomy" id="586416"/>
    <lineage>
        <taxon>Bacteria</taxon>
        <taxon>Bacillati</taxon>
        <taxon>Bacillota</taxon>
        <taxon>Bacilli</taxon>
        <taxon>Bacillales</taxon>
        <taxon>Bacillaceae</taxon>
        <taxon>Terribacillus</taxon>
    </lineage>
</organism>
<feature type="transmembrane region" description="Helical" evidence="1">
    <location>
        <begin position="208"/>
        <end position="236"/>
    </location>
</feature>